<sequence length="60" mass="7227">MNIEQQILLLTRMVRLIDEMQTAHEDYLCKDKVLSHLRWSTEHLSNQIWARIIVKDYGTE</sequence>
<dbReference type="EMBL" id="LR796694">
    <property type="protein sequence ID" value="CAB4159765.1"/>
    <property type="molecule type" value="Genomic_DNA"/>
</dbReference>
<accession>A0A6J5NRG3</accession>
<evidence type="ECO:0000313" key="1">
    <source>
        <dbReference type="EMBL" id="CAB4159765.1"/>
    </source>
</evidence>
<gene>
    <name evidence="1" type="ORF">UFOVP718_12</name>
</gene>
<reference evidence="1" key="1">
    <citation type="submission" date="2020-04" db="EMBL/GenBank/DDBJ databases">
        <authorList>
            <person name="Chiriac C."/>
            <person name="Salcher M."/>
            <person name="Ghai R."/>
            <person name="Kavagutti S V."/>
        </authorList>
    </citation>
    <scope>NUCLEOTIDE SEQUENCE</scope>
</reference>
<name>A0A6J5NRG3_9CAUD</name>
<organism evidence="1">
    <name type="scientific">uncultured Caudovirales phage</name>
    <dbReference type="NCBI Taxonomy" id="2100421"/>
    <lineage>
        <taxon>Viruses</taxon>
        <taxon>Duplodnaviria</taxon>
        <taxon>Heunggongvirae</taxon>
        <taxon>Uroviricota</taxon>
        <taxon>Caudoviricetes</taxon>
        <taxon>Peduoviridae</taxon>
        <taxon>Maltschvirus</taxon>
        <taxon>Maltschvirus maltsch</taxon>
    </lineage>
</organism>
<proteinExistence type="predicted"/>
<protein>
    <submittedName>
        <fullName evidence="1">Uncharacterized protein</fullName>
    </submittedName>
</protein>